<comment type="caution">
    <text evidence="1">The sequence shown here is derived from an EMBL/GenBank/DDBJ whole genome shotgun (WGS) entry which is preliminary data.</text>
</comment>
<reference evidence="1 2" key="1">
    <citation type="submission" date="2017-02" db="EMBL/GenBank/DDBJ databases">
        <title>Genomes of Trichoderma spp. with biocontrol activity.</title>
        <authorList>
            <person name="Gardiner D."/>
            <person name="Kazan K."/>
            <person name="Vos C."/>
            <person name="Harvey P."/>
        </authorList>
    </citation>
    <scope>NUCLEOTIDE SEQUENCE [LARGE SCALE GENOMIC DNA]</scope>
    <source>
        <strain evidence="1 2">A5MH</strain>
    </source>
</reference>
<name>A0A2K0SYT7_9HYPO</name>
<evidence type="ECO:0000313" key="2">
    <source>
        <dbReference type="Proteomes" id="UP000236546"/>
    </source>
</evidence>
<gene>
    <name evidence="1" type="ORF">TGAMA5MH_09524</name>
</gene>
<dbReference type="EMBL" id="MTYH01000104">
    <property type="protein sequence ID" value="PNP38443.1"/>
    <property type="molecule type" value="Genomic_DNA"/>
</dbReference>
<evidence type="ECO:0000313" key="1">
    <source>
        <dbReference type="EMBL" id="PNP38443.1"/>
    </source>
</evidence>
<protein>
    <submittedName>
        <fullName evidence="1">Uncharacterized protein</fullName>
    </submittedName>
</protein>
<sequence length="62" mass="6835">MFALIFKTPPINKTPPEAKSTPSYTCITFNVIAAGEETHLLLAACKRAEYRTSHLYHNAALA</sequence>
<organism evidence="1 2">
    <name type="scientific">Trichoderma gamsii</name>
    <dbReference type="NCBI Taxonomy" id="398673"/>
    <lineage>
        <taxon>Eukaryota</taxon>
        <taxon>Fungi</taxon>
        <taxon>Dikarya</taxon>
        <taxon>Ascomycota</taxon>
        <taxon>Pezizomycotina</taxon>
        <taxon>Sordariomycetes</taxon>
        <taxon>Hypocreomycetidae</taxon>
        <taxon>Hypocreales</taxon>
        <taxon>Hypocreaceae</taxon>
        <taxon>Trichoderma</taxon>
    </lineage>
</organism>
<accession>A0A2K0SYT7</accession>
<dbReference type="Proteomes" id="UP000236546">
    <property type="component" value="Unassembled WGS sequence"/>
</dbReference>
<proteinExistence type="predicted"/>
<dbReference type="AlphaFoldDB" id="A0A2K0SYT7"/>